<evidence type="ECO:0000313" key="4">
    <source>
        <dbReference type="EMBL" id="PRO73341.1"/>
    </source>
</evidence>
<dbReference type="SUPFAM" id="SSF50494">
    <property type="entry name" value="Trypsin-like serine proteases"/>
    <property type="match status" value="1"/>
</dbReference>
<feature type="domain" description="Peptidase S1" evidence="3">
    <location>
        <begin position="53"/>
        <end position="367"/>
    </location>
</feature>
<dbReference type="GO" id="GO:0006508">
    <property type="term" value="P:proteolysis"/>
    <property type="evidence" value="ECO:0007669"/>
    <property type="project" value="InterPro"/>
</dbReference>
<keyword evidence="1" id="KW-0472">Membrane</keyword>
<accession>A0A2S9VA43</accession>
<dbReference type="OrthoDB" id="9813836at2"/>
<dbReference type="Gene3D" id="2.40.10.120">
    <property type="match status" value="1"/>
</dbReference>
<dbReference type="PANTHER" id="PTHR24260">
    <property type="match status" value="1"/>
</dbReference>
<feature type="signal peptide" evidence="2">
    <location>
        <begin position="1"/>
        <end position="39"/>
    </location>
</feature>
<dbReference type="AlphaFoldDB" id="A0A2S9VA43"/>
<keyword evidence="1" id="KW-1133">Transmembrane helix</keyword>
<gene>
    <name evidence="4" type="ORF">C6Y40_12045</name>
</gene>
<dbReference type="PROSITE" id="PS50240">
    <property type="entry name" value="TRYPSIN_DOM"/>
    <property type="match status" value="1"/>
</dbReference>
<feature type="transmembrane region" description="Helical" evidence="1">
    <location>
        <begin position="368"/>
        <end position="386"/>
    </location>
</feature>
<protein>
    <recommendedName>
        <fullName evidence="3">Peptidase S1 domain-containing protein</fullName>
    </recommendedName>
</protein>
<dbReference type="PANTHER" id="PTHR24260:SF136">
    <property type="entry name" value="GH08193P-RELATED"/>
    <property type="match status" value="1"/>
</dbReference>
<evidence type="ECO:0000259" key="3">
    <source>
        <dbReference type="PROSITE" id="PS50240"/>
    </source>
</evidence>
<dbReference type="Pfam" id="PF00089">
    <property type="entry name" value="Trypsin"/>
    <property type="match status" value="1"/>
</dbReference>
<dbReference type="EMBL" id="PVNP01000124">
    <property type="protein sequence ID" value="PRO73341.1"/>
    <property type="molecule type" value="Genomic_DNA"/>
</dbReference>
<dbReference type="InterPro" id="IPR051333">
    <property type="entry name" value="CLIP_Serine_Protease"/>
</dbReference>
<evidence type="ECO:0000256" key="2">
    <source>
        <dbReference type="SAM" id="SignalP"/>
    </source>
</evidence>
<keyword evidence="1" id="KW-0812">Transmembrane</keyword>
<proteinExistence type="predicted"/>
<sequence length="392" mass="40929">MHKKISKKTMWKSKMKIKNKMLQTGTLLCSLLTAGLVTASPVTLEGHSVSPAIAAGDSNLYGNGGAPFTAAGEFTGVVSIEIFRDGGFYICTGSAISPRHIITAAHCIERDDGSIMDLSTGTVSAVFSDGGSFVDYIPSSSVVAHPDYLGFGVCSATEGAGFSGGCLNDDIAILTLEEDIPAGVEIYDFYTGDIDNGDLFTMVGYGTTGNGLDGYTAGPDWTNKRYGFNIPEFFDCDDASVTAPDRSGGYSSSAACPVAFGSEAEVWYADFDGVADGTNWDYFCIVFGVCGDAFGSDTTTGLFEANIGGGDSGGPSFVYDSTNDKFLLAGNNTFGIDSSPVANGGYGHIFGGNLYAPYLDWINSITNANAPATLAILLSGLGIMVVRRRKAK</sequence>
<dbReference type="InterPro" id="IPR001254">
    <property type="entry name" value="Trypsin_dom"/>
</dbReference>
<dbReference type="GO" id="GO:0004252">
    <property type="term" value="F:serine-type endopeptidase activity"/>
    <property type="evidence" value="ECO:0007669"/>
    <property type="project" value="InterPro"/>
</dbReference>
<keyword evidence="5" id="KW-1185">Reference proteome</keyword>
<dbReference type="InterPro" id="IPR018114">
    <property type="entry name" value="TRYPSIN_HIS"/>
</dbReference>
<evidence type="ECO:0000256" key="1">
    <source>
        <dbReference type="SAM" id="Phobius"/>
    </source>
</evidence>
<dbReference type="InterPro" id="IPR009003">
    <property type="entry name" value="Peptidase_S1_PA"/>
</dbReference>
<dbReference type="Proteomes" id="UP000238949">
    <property type="component" value="Unassembled WGS sequence"/>
</dbReference>
<reference evidence="5" key="1">
    <citation type="journal article" date="2020" name="Int. J. Syst. Evol. Microbiol.">
        <title>Alteromonas alba sp. nov., a marine bacterium isolated from the seawater of the West Pacific Ocean.</title>
        <authorList>
            <person name="Sun C."/>
            <person name="Wu Y.-H."/>
            <person name="Xamxidin M."/>
            <person name="Cheng H."/>
            <person name="Xu X.-W."/>
        </authorList>
    </citation>
    <scope>NUCLEOTIDE SEQUENCE [LARGE SCALE GENOMIC DNA]</scope>
    <source>
        <strain evidence="5">190</strain>
    </source>
</reference>
<evidence type="ECO:0000313" key="5">
    <source>
        <dbReference type="Proteomes" id="UP000238949"/>
    </source>
</evidence>
<organism evidence="4 5">
    <name type="scientific">Alteromonas alba</name>
    <dbReference type="NCBI Taxonomy" id="2079529"/>
    <lineage>
        <taxon>Bacteria</taxon>
        <taxon>Pseudomonadati</taxon>
        <taxon>Pseudomonadota</taxon>
        <taxon>Gammaproteobacteria</taxon>
        <taxon>Alteromonadales</taxon>
        <taxon>Alteromonadaceae</taxon>
        <taxon>Alteromonas/Salinimonas group</taxon>
        <taxon>Alteromonas</taxon>
    </lineage>
</organism>
<dbReference type="InterPro" id="IPR043504">
    <property type="entry name" value="Peptidase_S1_PA_chymotrypsin"/>
</dbReference>
<dbReference type="Gene3D" id="2.40.10.10">
    <property type="entry name" value="Trypsin-like serine proteases"/>
    <property type="match status" value="1"/>
</dbReference>
<keyword evidence="2" id="KW-0732">Signal</keyword>
<dbReference type="PROSITE" id="PS00134">
    <property type="entry name" value="TRYPSIN_HIS"/>
    <property type="match status" value="1"/>
</dbReference>
<name>A0A2S9VA43_9ALTE</name>
<feature type="chain" id="PRO_5015677310" description="Peptidase S1 domain-containing protein" evidence="2">
    <location>
        <begin position="40"/>
        <end position="392"/>
    </location>
</feature>
<comment type="caution">
    <text evidence="4">The sequence shown here is derived from an EMBL/GenBank/DDBJ whole genome shotgun (WGS) entry which is preliminary data.</text>
</comment>
<dbReference type="SMART" id="SM00020">
    <property type="entry name" value="Tryp_SPc"/>
    <property type="match status" value="1"/>
</dbReference>